<dbReference type="RefSeq" id="WP_100791771.1">
    <property type="nucleotide sequence ID" value="NZ_NPDQ01000007.1"/>
</dbReference>
<evidence type="ECO:0000313" key="7">
    <source>
        <dbReference type="EMBL" id="TGK95561.1"/>
    </source>
</evidence>
<feature type="coiled-coil region" evidence="6">
    <location>
        <begin position="391"/>
        <end position="418"/>
    </location>
</feature>
<dbReference type="GO" id="GO:1990281">
    <property type="term" value="C:efflux pump complex"/>
    <property type="evidence" value="ECO:0007669"/>
    <property type="project" value="TreeGrafter"/>
</dbReference>
<keyword evidence="2" id="KW-1134">Transmembrane beta strand</keyword>
<organism evidence="7 8">
    <name type="scientific">Leptospira brenneri</name>
    <dbReference type="NCBI Taxonomy" id="2023182"/>
    <lineage>
        <taxon>Bacteria</taxon>
        <taxon>Pseudomonadati</taxon>
        <taxon>Spirochaetota</taxon>
        <taxon>Spirochaetia</taxon>
        <taxon>Leptospirales</taxon>
        <taxon>Leptospiraceae</taxon>
        <taxon>Leptospira</taxon>
    </lineage>
</organism>
<dbReference type="PANTHER" id="PTHR30026">
    <property type="entry name" value="OUTER MEMBRANE PROTEIN TOLC"/>
    <property type="match status" value="1"/>
</dbReference>
<dbReference type="GO" id="GO:0009279">
    <property type="term" value="C:cell outer membrane"/>
    <property type="evidence" value="ECO:0007669"/>
    <property type="project" value="UniProtKB-SubCell"/>
</dbReference>
<keyword evidence="5" id="KW-0998">Cell outer membrane</keyword>
<dbReference type="GO" id="GO:0015562">
    <property type="term" value="F:efflux transmembrane transporter activity"/>
    <property type="evidence" value="ECO:0007669"/>
    <property type="project" value="InterPro"/>
</dbReference>
<gene>
    <name evidence="7" type="ORF">EHQ30_02675</name>
</gene>
<comment type="subcellular location">
    <subcellularLocation>
        <location evidence="1">Cell outer membrane</location>
    </subcellularLocation>
</comment>
<accession>A0A2M9XZG5</accession>
<keyword evidence="6" id="KW-0175">Coiled coil</keyword>
<evidence type="ECO:0000256" key="3">
    <source>
        <dbReference type="ARBA" id="ARBA00022692"/>
    </source>
</evidence>
<dbReference type="OrthoDB" id="343093at2"/>
<dbReference type="PANTHER" id="PTHR30026:SF20">
    <property type="entry name" value="OUTER MEMBRANE PROTEIN TOLC"/>
    <property type="match status" value="1"/>
</dbReference>
<comment type="caution">
    <text evidence="7">The sequence shown here is derived from an EMBL/GenBank/DDBJ whole genome shotgun (WGS) entry which is preliminary data.</text>
</comment>
<keyword evidence="8" id="KW-1185">Reference proteome</keyword>
<dbReference type="InterPro" id="IPR051906">
    <property type="entry name" value="TolC-like"/>
</dbReference>
<evidence type="ECO:0000256" key="2">
    <source>
        <dbReference type="ARBA" id="ARBA00022452"/>
    </source>
</evidence>
<dbReference type="SUPFAM" id="SSF56954">
    <property type="entry name" value="Outer membrane efflux proteins (OEP)"/>
    <property type="match status" value="1"/>
</dbReference>
<proteinExistence type="predicted"/>
<dbReference type="Proteomes" id="UP000297891">
    <property type="component" value="Unassembled WGS sequence"/>
</dbReference>
<sequence>MFPKQMIDNQSSSPSLPILVMAFAFFATFGSLSAKEPAKSNAMRMDDILRMAWENQVSLQTLKLQLKTTNYDWEKANGAYAWTAEAKGTAKNTTNFNLPQYAIQGTKITDNTLQAGINKKFTTGTSLGVSVMDNRFETNAGKTQSSAGFSSFAQPSYHFATVGISISQDLLKNFFGYQDRLKLASARRSSSIQRLNTLDSLSKSLVNSLIEFWNLSLSEEVLETNNSLLGNAKLIRDIYSKKANFGFDATGDIHQWNSIVLSATSAVKNSELERNKNRRDLLASLGKEPEESFSFLPVLNEEKIEVTSDYEEEVLVALEKRYDVRAAQLQLKNSEDNLKSADNGLLPKFSVGGTYNFKNYDQQFPQDFYGILGGRFNQNTAEFKMEYPLGNEIAEAEYKKAEADKRQAQLEWTETQNKVRADLLSKRENLTVSYELFLEAKKNKGESKLFYDKALSAFRNGRGTSLILRNAMDAYVRSQSNYSQTLVTYNISIVQYEISKGTFFEKYSIDPEQLALLNTEENQ</sequence>
<keyword evidence="4" id="KW-0472">Membrane</keyword>
<reference evidence="7" key="1">
    <citation type="journal article" date="2019" name="PLoS Negl. Trop. Dis.">
        <title>Revisiting the worldwide diversity of Leptospira species in the environment.</title>
        <authorList>
            <person name="Vincent A.T."/>
            <person name="Schiettekatte O."/>
            <person name="Bourhy P."/>
            <person name="Veyrier F.J."/>
            <person name="Picardeau M."/>
        </authorList>
    </citation>
    <scope>NUCLEOTIDE SEQUENCE [LARGE SCALE GENOMIC DNA]</scope>
    <source>
        <strain evidence="7">201800277</strain>
    </source>
</reference>
<evidence type="ECO:0000256" key="6">
    <source>
        <dbReference type="SAM" id="Coils"/>
    </source>
</evidence>
<evidence type="ECO:0000256" key="4">
    <source>
        <dbReference type="ARBA" id="ARBA00023136"/>
    </source>
</evidence>
<evidence type="ECO:0000256" key="5">
    <source>
        <dbReference type="ARBA" id="ARBA00023237"/>
    </source>
</evidence>
<keyword evidence="3" id="KW-0812">Transmembrane</keyword>
<evidence type="ECO:0000313" key="8">
    <source>
        <dbReference type="Proteomes" id="UP000297891"/>
    </source>
</evidence>
<dbReference type="EMBL" id="RQFP01000001">
    <property type="protein sequence ID" value="TGK95561.1"/>
    <property type="molecule type" value="Genomic_DNA"/>
</dbReference>
<dbReference type="AlphaFoldDB" id="A0A2M9XZG5"/>
<protein>
    <submittedName>
        <fullName evidence="7">TolC family protein</fullName>
    </submittedName>
</protein>
<name>A0A2M9XZG5_9LEPT</name>
<dbReference type="Gene3D" id="1.20.1600.10">
    <property type="entry name" value="Outer membrane efflux proteins (OEP)"/>
    <property type="match status" value="1"/>
</dbReference>
<dbReference type="GO" id="GO:0015288">
    <property type="term" value="F:porin activity"/>
    <property type="evidence" value="ECO:0007669"/>
    <property type="project" value="TreeGrafter"/>
</dbReference>
<evidence type="ECO:0000256" key="1">
    <source>
        <dbReference type="ARBA" id="ARBA00004442"/>
    </source>
</evidence>